<dbReference type="AlphaFoldDB" id="L2GU18"/>
<dbReference type="SMART" id="SM00339">
    <property type="entry name" value="FH"/>
    <property type="match status" value="1"/>
</dbReference>
<dbReference type="GO" id="GO:0005634">
    <property type="term" value="C:nucleus"/>
    <property type="evidence" value="ECO:0007669"/>
    <property type="project" value="UniProtKB-SubCell"/>
</dbReference>
<dbReference type="GO" id="GO:0000978">
    <property type="term" value="F:RNA polymerase II cis-regulatory region sequence-specific DNA binding"/>
    <property type="evidence" value="ECO:0007669"/>
    <property type="project" value="TreeGrafter"/>
</dbReference>
<dbReference type="InterPro" id="IPR036388">
    <property type="entry name" value="WH-like_DNA-bd_sf"/>
</dbReference>
<dbReference type="SUPFAM" id="SSF46785">
    <property type="entry name" value="Winged helix' DNA-binding domain"/>
    <property type="match status" value="1"/>
</dbReference>
<dbReference type="Gene3D" id="1.10.10.10">
    <property type="entry name" value="Winged helix-like DNA-binding domain superfamily/Winged helix DNA-binding domain"/>
    <property type="match status" value="1"/>
</dbReference>
<gene>
    <name evidence="4" type="ORF">VCUG_01693</name>
</gene>
<dbReference type="OMA" id="GGYWCIN"/>
<evidence type="ECO:0000256" key="1">
    <source>
        <dbReference type="ARBA" id="ARBA00023125"/>
    </source>
</evidence>
<reference evidence="5" key="1">
    <citation type="submission" date="2011-03" db="EMBL/GenBank/DDBJ databases">
        <title>The genome sequence of Vavraia culicis strain floridensis.</title>
        <authorList>
            <consortium name="The Broad Institute Genome Sequencing Platform"/>
            <person name="Cuomo C."/>
            <person name="Becnel J."/>
            <person name="Sanscrainte N."/>
            <person name="Young S.K."/>
            <person name="Zeng Q."/>
            <person name="Gargeya S."/>
            <person name="Fitzgerald M."/>
            <person name="Haas B."/>
            <person name="Abouelleil A."/>
            <person name="Alvarado L."/>
            <person name="Arachchi H.M."/>
            <person name="Berlin A."/>
            <person name="Chapman S.B."/>
            <person name="Gearin G."/>
            <person name="Goldberg J."/>
            <person name="Griggs A."/>
            <person name="Gujja S."/>
            <person name="Hansen M."/>
            <person name="Heiman D."/>
            <person name="Howarth C."/>
            <person name="Larimer J."/>
            <person name="Lui A."/>
            <person name="MacDonald P.J.P."/>
            <person name="McCowen C."/>
            <person name="Montmayeur A."/>
            <person name="Murphy C."/>
            <person name="Neiman D."/>
            <person name="Pearson M."/>
            <person name="Priest M."/>
            <person name="Roberts A."/>
            <person name="Saif S."/>
            <person name="Shea T."/>
            <person name="Sisk P."/>
            <person name="Stolte C."/>
            <person name="Sykes S."/>
            <person name="Wortman J."/>
            <person name="Nusbaum C."/>
            <person name="Birren B."/>
        </authorList>
    </citation>
    <scope>NUCLEOTIDE SEQUENCE [LARGE SCALE GENOMIC DNA]</scope>
    <source>
        <strain evidence="5">floridensis</strain>
    </source>
</reference>
<dbReference type="InterPro" id="IPR001766">
    <property type="entry name" value="Fork_head_dom"/>
</dbReference>
<organism evidence="4 5">
    <name type="scientific">Vavraia culicis (isolate floridensis)</name>
    <name type="common">Microsporidian parasite</name>
    <dbReference type="NCBI Taxonomy" id="948595"/>
    <lineage>
        <taxon>Eukaryota</taxon>
        <taxon>Fungi</taxon>
        <taxon>Fungi incertae sedis</taxon>
        <taxon>Microsporidia</taxon>
        <taxon>Pleistophoridae</taxon>
        <taxon>Vavraia</taxon>
    </lineage>
</organism>
<comment type="subcellular location">
    <subcellularLocation>
        <location evidence="2">Nucleus</location>
    </subcellularLocation>
</comment>
<evidence type="ECO:0000313" key="4">
    <source>
        <dbReference type="EMBL" id="ELA46793.1"/>
    </source>
</evidence>
<dbReference type="VEuPathDB" id="MicrosporidiaDB:VCUG_01693"/>
<dbReference type="Proteomes" id="UP000011081">
    <property type="component" value="Unassembled WGS sequence"/>
</dbReference>
<keyword evidence="2" id="KW-0539">Nucleus</keyword>
<proteinExistence type="predicted"/>
<dbReference type="PANTHER" id="PTHR11829:SF343">
    <property type="entry name" value="FORK-HEAD DOMAIN-CONTAINING PROTEIN"/>
    <property type="match status" value="1"/>
</dbReference>
<protein>
    <recommendedName>
        <fullName evidence="3">Fork-head domain-containing protein</fullName>
    </recommendedName>
</protein>
<dbReference type="OrthoDB" id="5954824at2759"/>
<keyword evidence="1 2" id="KW-0238">DNA-binding</keyword>
<sequence length="362" mass="42825">MKKYDERNDIVEYDALEGMMLLKTYRKAKKPCLAILKGGDRSLWEFEIYHHKFQVKDGSHAATFYYCVLEKSWFIFLATGQLRVDKKPVRTAIVLRSGSMIEIGKIVCCFDIKFIVRKEYKKLLVEIILSSSEKRLSLSEIYQKLLSDYSFSTEKNASWKNSIRCVLSESKIFYKIPKKIKRGRGGYWCINEKELAKMDDESIKKCEKRFVDSFIYDRRSVIYTAVDLMHSLQDECKENQNNYREPQFKEPTGSYDKFDECRAFVPNSHHEKVARISYHQKYKTEYDTEAKRPRRSPWFTQMYNTSAMNPPYPNAVFDPFEYNDDDEFDDLDRDGRRSACIADELSSDFSCLSVKEKRKKKE</sequence>
<evidence type="ECO:0000259" key="3">
    <source>
        <dbReference type="PROSITE" id="PS50039"/>
    </source>
</evidence>
<keyword evidence="5" id="KW-1185">Reference proteome</keyword>
<accession>L2GU18</accession>
<feature type="domain" description="Fork-head" evidence="3">
    <location>
        <begin position="120"/>
        <end position="209"/>
    </location>
</feature>
<dbReference type="PANTHER" id="PTHR11829">
    <property type="entry name" value="FORKHEAD BOX PROTEIN"/>
    <property type="match status" value="1"/>
</dbReference>
<dbReference type="GeneID" id="19879567"/>
<dbReference type="PROSITE" id="PS50039">
    <property type="entry name" value="FORK_HEAD_3"/>
    <property type="match status" value="1"/>
</dbReference>
<evidence type="ECO:0000256" key="2">
    <source>
        <dbReference type="PROSITE-ProRule" id="PRU00089"/>
    </source>
</evidence>
<dbReference type="InterPro" id="IPR036390">
    <property type="entry name" value="WH_DNA-bd_sf"/>
</dbReference>
<dbReference type="InterPro" id="IPR050211">
    <property type="entry name" value="FOX_domain-containing"/>
</dbReference>
<dbReference type="GO" id="GO:0030154">
    <property type="term" value="P:cell differentiation"/>
    <property type="evidence" value="ECO:0007669"/>
    <property type="project" value="TreeGrafter"/>
</dbReference>
<dbReference type="GO" id="GO:0000981">
    <property type="term" value="F:DNA-binding transcription factor activity, RNA polymerase II-specific"/>
    <property type="evidence" value="ECO:0007669"/>
    <property type="project" value="TreeGrafter"/>
</dbReference>
<evidence type="ECO:0000313" key="5">
    <source>
        <dbReference type="Proteomes" id="UP000011081"/>
    </source>
</evidence>
<name>L2GU18_VAVCU</name>
<dbReference type="RefSeq" id="XP_008074710.1">
    <property type="nucleotide sequence ID" value="XM_008076519.1"/>
</dbReference>
<dbReference type="GO" id="GO:0009653">
    <property type="term" value="P:anatomical structure morphogenesis"/>
    <property type="evidence" value="ECO:0007669"/>
    <property type="project" value="TreeGrafter"/>
</dbReference>
<feature type="DNA-binding region" description="Fork-head" evidence="2">
    <location>
        <begin position="120"/>
        <end position="209"/>
    </location>
</feature>
<dbReference type="STRING" id="948595.L2GU18"/>
<dbReference type="InParanoid" id="L2GU18"/>
<dbReference type="EMBL" id="GL877432">
    <property type="protein sequence ID" value="ELA46793.1"/>
    <property type="molecule type" value="Genomic_DNA"/>
</dbReference>
<dbReference type="HOGENOM" id="CLU_769839_0_0_1"/>
<dbReference type="Pfam" id="PF00250">
    <property type="entry name" value="Forkhead"/>
    <property type="match status" value="1"/>
</dbReference>